<dbReference type="OrthoDB" id="2352698at2"/>
<reference evidence="2 3" key="1">
    <citation type="submission" date="2019-07" db="EMBL/GenBank/DDBJ databases">
        <authorList>
            <person name="Li J."/>
        </authorList>
    </citation>
    <scope>NUCLEOTIDE SEQUENCE [LARGE SCALE GENOMIC DNA]</scope>
    <source>
        <strain evidence="2 3">TKL69</strain>
    </source>
</reference>
<feature type="transmembrane region" description="Helical" evidence="1">
    <location>
        <begin position="58"/>
        <end position="78"/>
    </location>
</feature>
<evidence type="ECO:0000313" key="3">
    <source>
        <dbReference type="Proteomes" id="UP000315215"/>
    </source>
</evidence>
<sequence>MNYKLLIGLIGSYILSFSVNVIPAIKYPDLNVGVFHLLVTLVFIILLVTYSIKGSNALKIFSSIGVLSGVLIFVLTTFESNMLGNSIFDLVVSIQYPFYFIFTIPVFGCNLLFDLSSGSYSLLMSLFYGAVFALATYFQKRDAVLA</sequence>
<keyword evidence="1" id="KW-0812">Transmembrane</keyword>
<organism evidence="2 3">
    <name type="scientific">Radiobacillus deserti</name>
    <dbReference type="NCBI Taxonomy" id="2594883"/>
    <lineage>
        <taxon>Bacteria</taxon>
        <taxon>Bacillati</taxon>
        <taxon>Bacillota</taxon>
        <taxon>Bacilli</taxon>
        <taxon>Bacillales</taxon>
        <taxon>Bacillaceae</taxon>
        <taxon>Radiobacillus</taxon>
    </lineage>
</organism>
<dbReference type="Proteomes" id="UP000315215">
    <property type="component" value="Chromosome"/>
</dbReference>
<dbReference type="AlphaFoldDB" id="A0A516KJE4"/>
<name>A0A516KJE4_9BACI</name>
<feature type="transmembrane region" description="Helical" evidence="1">
    <location>
        <begin position="119"/>
        <end position="138"/>
    </location>
</feature>
<keyword evidence="1" id="KW-1133">Transmembrane helix</keyword>
<feature type="transmembrane region" description="Helical" evidence="1">
    <location>
        <begin position="6"/>
        <end position="25"/>
    </location>
</feature>
<protein>
    <submittedName>
        <fullName evidence="2">Uncharacterized protein</fullName>
    </submittedName>
</protein>
<evidence type="ECO:0000313" key="2">
    <source>
        <dbReference type="EMBL" id="QDP41509.1"/>
    </source>
</evidence>
<dbReference type="RefSeq" id="WP_143896124.1">
    <property type="nucleotide sequence ID" value="NZ_CP041666.1"/>
</dbReference>
<evidence type="ECO:0000256" key="1">
    <source>
        <dbReference type="SAM" id="Phobius"/>
    </source>
</evidence>
<keyword evidence="1" id="KW-0472">Membrane</keyword>
<accession>A0A516KJE4</accession>
<dbReference type="KEGG" id="aqt:FN924_15810"/>
<dbReference type="EMBL" id="CP041666">
    <property type="protein sequence ID" value="QDP41509.1"/>
    <property type="molecule type" value="Genomic_DNA"/>
</dbReference>
<gene>
    <name evidence="2" type="ORF">FN924_15810</name>
</gene>
<feature type="transmembrane region" description="Helical" evidence="1">
    <location>
        <begin position="90"/>
        <end position="113"/>
    </location>
</feature>
<proteinExistence type="predicted"/>
<keyword evidence="3" id="KW-1185">Reference proteome</keyword>
<feature type="transmembrane region" description="Helical" evidence="1">
    <location>
        <begin position="32"/>
        <end position="52"/>
    </location>
</feature>